<sequence length="75" mass="8441">MTRDCGQYCQGTRSQTHKETGHECNGQPQTADLYVISPHLLGEETQRAESIKDPTTLQTPKMDASTWSSTRSEER</sequence>
<reference evidence="2" key="1">
    <citation type="submission" date="2023-05" db="EMBL/GenBank/DDBJ databases">
        <authorList>
            <person name="Stuckert A."/>
        </authorList>
    </citation>
    <scope>NUCLEOTIDE SEQUENCE</scope>
</reference>
<protein>
    <submittedName>
        <fullName evidence="2">Uncharacterized protein</fullName>
    </submittedName>
</protein>
<accession>A0ABN9BJM1</accession>
<feature type="region of interest" description="Disordered" evidence="1">
    <location>
        <begin position="1"/>
        <end position="75"/>
    </location>
</feature>
<evidence type="ECO:0000256" key="1">
    <source>
        <dbReference type="SAM" id="MobiDB-lite"/>
    </source>
</evidence>
<keyword evidence="3" id="KW-1185">Reference proteome</keyword>
<gene>
    <name evidence="2" type="ORF">SPARVUS_LOCUS3052117</name>
</gene>
<organism evidence="2 3">
    <name type="scientific">Staurois parvus</name>
    <dbReference type="NCBI Taxonomy" id="386267"/>
    <lineage>
        <taxon>Eukaryota</taxon>
        <taxon>Metazoa</taxon>
        <taxon>Chordata</taxon>
        <taxon>Craniata</taxon>
        <taxon>Vertebrata</taxon>
        <taxon>Euteleostomi</taxon>
        <taxon>Amphibia</taxon>
        <taxon>Batrachia</taxon>
        <taxon>Anura</taxon>
        <taxon>Neobatrachia</taxon>
        <taxon>Ranoidea</taxon>
        <taxon>Ranidae</taxon>
        <taxon>Staurois</taxon>
    </lineage>
</organism>
<evidence type="ECO:0000313" key="3">
    <source>
        <dbReference type="Proteomes" id="UP001162483"/>
    </source>
</evidence>
<feature type="compositionally biased region" description="Polar residues" evidence="1">
    <location>
        <begin position="53"/>
        <end position="75"/>
    </location>
</feature>
<name>A0ABN9BJM1_9NEOB</name>
<dbReference type="EMBL" id="CATNWA010004409">
    <property type="protein sequence ID" value="CAI9547777.1"/>
    <property type="molecule type" value="Genomic_DNA"/>
</dbReference>
<dbReference type="Proteomes" id="UP001162483">
    <property type="component" value="Unassembled WGS sequence"/>
</dbReference>
<comment type="caution">
    <text evidence="2">The sequence shown here is derived from an EMBL/GenBank/DDBJ whole genome shotgun (WGS) entry which is preliminary data.</text>
</comment>
<proteinExistence type="predicted"/>
<evidence type="ECO:0000313" key="2">
    <source>
        <dbReference type="EMBL" id="CAI9547777.1"/>
    </source>
</evidence>
<feature type="compositionally biased region" description="Basic and acidic residues" evidence="1">
    <location>
        <begin position="41"/>
        <end position="52"/>
    </location>
</feature>